<dbReference type="EMBL" id="QREG01000035">
    <property type="protein sequence ID" value="RED91898.1"/>
    <property type="molecule type" value="Genomic_DNA"/>
</dbReference>
<keyword evidence="2" id="KW-1185">Reference proteome</keyword>
<organism evidence="1 2">
    <name type="scientific">Marinoscillum furvescens DSM 4134</name>
    <dbReference type="NCBI Taxonomy" id="1122208"/>
    <lineage>
        <taxon>Bacteria</taxon>
        <taxon>Pseudomonadati</taxon>
        <taxon>Bacteroidota</taxon>
        <taxon>Cytophagia</taxon>
        <taxon>Cytophagales</taxon>
        <taxon>Reichenbachiellaceae</taxon>
        <taxon>Marinoscillum</taxon>
    </lineage>
</organism>
<dbReference type="AlphaFoldDB" id="A0A3D9KVX9"/>
<dbReference type="RefSeq" id="WP_115870403.1">
    <property type="nucleotide sequence ID" value="NZ_QREG01000035.1"/>
</dbReference>
<name>A0A3D9KVX9_MARFU</name>
<evidence type="ECO:0000313" key="2">
    <source>
        <dbReference type="Proteomes" id="UP000256779"/>
    </source>
</evidence>
<proteinExistence type="predicted"/>
<dbReference type="Proteomes" id="UP000256779">
    <property type="component" value="Unassembled WGS sequence"/>
</dbReference>
<sequence>MAHYAVVNILKYENNKLYFSDDDSTWDEIGPHTITGYPKQNELMIWFAGPGVDKITGIDFDSDDDFVNPPRSKFGKRLWFVKVKPNATVGDEPKYTIRFKDEAGNEVEIDPKVKVKPAGGG</sequence>
<evidence type="ECO:0000313" key="1">
    <source>
        <dbReference type="EMBL" id="RED91898.1"/>
    </source>
</evidence>
<gene>
    <name evidence="1" type="ORF">C7460_13513</name>
</gene>
<dbReference type="OrthoDB" id="1247310at2"/>
<reference evidence="1 2" key="1">
    <citation type="submission" date="2018-07" db="EMBL/GenBank/DDBJ databases">
        <title>Genomic Encyclopedia of Type Strains, Phase IV (KMG-IV): sequencing the most valuable type-strain genomes for metagenomic binning, comparative biology and taxonomic classification.</title>
        <authorList>
            <person name="Goeker M."/>
        </authorList>
    </citation>
    <scope>NUCLEOTIDE SEQUENCE [LARGE SCALE GENOMIC DNA]</scope>
    <source>
        <strain evidence="1 2">DSM 4134</strain>
    </source>
</reference>
<protein>
    <submittedName>
        <fullName evidence="1">Uncharacterized protein</fullName>
    </submittedName>
</protein>
<comment type="caution">
    <text evidence="1">The sequence shown here is derived from an EMBL/GenBank/DDBJ whole genome shotgun (WGS) entry which is preliminary data.</text>
</comment>
<accession>A0A3D9KVX9</accession>